<organism evidence="10 11">
    <name type="scientific">Candidatus Dojkabacteria bacterium CG_4_10_14_0_2_um_filter_Dojkabacteria_WS6_41_15</name>
    <dbReference type="NCBI Taxonomy" id="2014249"/>
    <lineage>
        <taxon>Bacteria</taxon>
        <taxon>Candidatus Dojkabacteria</taxon>
    </lineage>
</organism>
<comment type="catalytic activity">
    <reaction evidence="8">
        <text>tRNA(Thr) + L-threonine + ATP = L-threonyl-tRNA(Thr) + AMP + diphosphate + H(+)</text>
        <dbReference type="Rhea" id="RHEA:24624"/>
        <dbReference type="Rhea" id="RHEA-COMP:9670"/>
        <dbReference type="Rhea" id="RHEA-COMP:9704"/>
        <dbReference type="ChEBI" id="CHEBI:15378"/>
        <dbReference type="ChEBI" id="CHEBI:30616"/>
        <dbReference type="ChEBI" id="CHEBI:33019"/>
        <dbReference type="ChEBI" id="CHEBI:57926"/>
        <dbReference type="ChEBI" id="CHEBI:78442"/>
        <dbReference type="ChEBI" id="CHEBI:78534"/>
        <dbReference type="ChEBI" id="CHEBI:456215"/>
        <dbReference type="EC" id="6.1.1.3"/>
    </reaction>
</comment>
<comment type="similarity">
    <text evidence="1">Belongs to the class-II aminoacyl-tRNA synthetase family.</text>
</comment>
<gene>
    <name evidence="10" type="ORF">COX64_01520</name>
</gene>
<dbReference type="Pfam" id="PF00587">
    <property type="entry name" value="tRNA-synt_2b"/>
    <property type="match status" value="1"/>
</dbReference>
<evidence type="ECO:0000256" key="6">
    <source>
        <dbReference type="ARBA" id="ARBA00022917"/>
    </source>
</evidence>
<dbReference type="GO" id="GO:0004829">
    <property type="term" value="F:threonine-tRNA ligase activity"/>
    <property type="evidence" value="ECO:0007669"/>
    <property type="project" value="UniProtKB-EC"/>
</dbReference>
<dbReference type="PRINTS" id="PR01047">
    <property type="entry name" value="TRNASYNTHTHR"/>
</dbReference>
<evidence type="ECO:0000313" key="11">
    <source>
        <dbReference type="Proteomes" id="UP000228952"/>
    </source>
</evidence>
<evidence type="ECO:0000256" key="5">
    <source>
        <dbReference type="ARBA" id="ARBA00022840"/>
    </source>
</evidence>
<keyword evidence="6" id="KW-0648">Protein biosynthesis</keyword>
<comment type="caution">
    <text evidence="10">The sequence shown here is derived from an EMBL/GenBank/DDBJ whole genome shotgun (WGS) entry which is preliminary data.</text>
</comment>
<dbReference type="SUPFAM" id="SSF55681">
    <property type="entry name" value="Class II aaRS and biotin synthetases"/>
    <property type="match status" value="1"/>
</dbReference>
<keyword evidence="3" id="KW-0436">Ligase</keyword>
<dbReference type="Gene3D" id="3.40.50.800">
    <property type="entry name" value="Anticodon-binding domain"/>
    <property type="match status" value="1"/>
</dbReference>
<dbReference type="Proteomes" id="UP000228952">
    <property type="component" value="Unassembled WGS sequence"/>
</dbReference>
<dbReference type="Gene3D" id="3.30.930.10">
    <property type="entry name" value="Bira Bifunctional Protein, Domain 2"/>
    <property type="match status" value="1"/>
</dbReference>
<keyword evidence="5" id="KW-0067">ATP-binding</keyword>
<accession>A0A2M7W2H9</accession>
<feature type="domain" description="Aminoacyl-transfer RNA synthetases class-II family profile" evidence="9">
    <location>
        <begin position="80"/>
        <end position="352"/>
    </location>
</feature>
<evidence type="ECO:0000256" key="1">
    <source>
        <dbReference type="ARBA" id="ARBA00008226"/>
    </source>
</evidence>
<sequence>MKNKYVVIDEKGAIHSPEIYVKSESCPSEFKIIIEREALGISVVPGVQSKYIDIAKKFGFKWEPNSDIGFMQYDHNGQLMMELVQRYARQLVQKIGFPIYEVRGSNFFDMAHPVVQAYAKLFGDRLFQYKAEKKELVMSYDASYPQFNLAAEYRIKEDQLPFAHFSLSDCYRNEQSGECMLLLRQRRFFMPDLHPYFKDVAQAFAWYPKIEEQILSSAKVVNRQYWNIIKVSSEENWEKYQAEIVAIAKRKRQPALVEIRREGVDRYWIIDVDYSLVDEMQQVREIGCIQIDVGNAKRLGIKYLGNDGAEHNPVIIHAAVPGGIERYIYAMLDNPKVHLPLWVRPVQVRLLPVSEKYVEFCEEIAREFPVLRIEIDDRSEGVSKKIKNCFKDFISEFIVVGEKEVESVESVQAKLDELKGKAEGYPSIEINIPVLMSRKFISARCFSS</sequence>
<dbReference type="EC" id="6.1.1.3" evidence="2"/>
<dbReference type="GO" id="GO:0005737">
    <property type="term" value="C:cytoplasm"/>
    <property type="evidence" value="ECO:0007669"/>
    <property type="project" value="InterPro"/>
</dbReference>
<dbReference type="GO" id="GO:0005524">
    <property type="term" value="F:ATP binding"/>
    <property type="evidence" value="ECO:0007669"/>
    <property type="project" value="UniProtKB-KW"/>
</dbReference>
<dbReference type="EMBL" id="PFQB01000034">
    <property type="protein sequence ID" value="PJA14838.1"/>
    <property type="molecule type" value="Genomic_DNA"/>
</dbReference>
<proteinExistence type="inferred from homology"/>
<dbReference type="InterPro" id="IPR045864">
    <property type="entry name" value="aa-tRNA-synth_II/BPL/LPL"/>
</dbReference>
<name>A0A2M7W2H9_9BACT</name>
<dbReference type="PANTHER" id="PTHR11451:SF44">
    <property type="entry name" value="THREONINE--TRNA LIGASE, CHLOROPLASTIC_MITOCHONDRIAL 2"/>
    <property type="match status" value="1"/>
</dbReference>
<evidence type="ECO:0000256" key="4">
    <source>
        <dbReference type="ARBA" id="ARBA00022741"/>
    </source>
</evidence>
<dbReference type="InterPro" id="IPR036621">
    <property type="entry name" value="Anticodon-bd_dom_sf"/>
</dbReference>
<dbReference type="InterPro" id="IPR002314">
    <property type="entry name" value="aa-tRNA-synt_IIb"/>
</dbReference>
<dbReference type="InterPro" id="IPR006195">
    <property type="entry name" value="aa-tRNA-synth_II"/>
</dbReference>
<dbReference type="SUPFAM" id="SSF52954">
    <property type="entry name" value="Class II aaRS ABD-related"/>
    <property type="match status" value="1"/>
</dbReference>
<dbReference type="PANTHER" id="PTHR11451">
    <property type="entry name" value="THREONINE-TRNA LIGASE"/>
    <property type="match status" value="1"/>
</dbReference>
<evidence type="ECO:0000256" key="3">
    <source>
        <dbReference type="ARBA" id="ARBA00022598"/>
    </source>
</evidence>
<protein>
    <recommendedName>
        <fullName evidence="2">threonine--tRNA ligase</fullName>
        <ecNumber evidence="2">6.1.1.3</ecNumber>
    </recommendedName>
</protein>
<dbReference type="InterPro" id="IPR004154">
    <property type="entry name" value="Anticodon-bd"/>
</dbReference>
<dbReference type="Pfam" id="PF03129">
    <property type="entry name" value="HGTP_anticodon"/>
    <property type="match status" value="1"/>
</dbReference>
<evidence type="ECO:0000256" key="8">
    <source>
        <dbReference type="ARBA" id="ARBA00049515"/>
    </source>
</evidence>
<evidence type="ECO:0000313" key="10">
    <source>
        <dbReference type="EMBL" id="PJA14838.1"/>
    </source>
</evidence>
<evidence type="ECO:0000256" key="2">
    <source>
        <dbReference type="ARBA" id="ARBA00013163"/>
    </source>
</evidence>
<evidence type="ECO:0000256" key="7">
    <source>
        <dbReference type="ARBA" id="ARBA00023146"/>
    </source>
</evidence>
<keyword evidence="4" id="KW-0547">Nucleotide-binding</keyword>
<evidence type="ECO:0000259" key="9">
    <source>
        <dbReference type="PROSITE" id="PS50862"/>
    </source>
</evidence>
<dbReference type="PROSITE" id="PS50862">
    <property type="entry name" value="AA_TRNA_LIGASE_II"/>
    <property type="match status" value="1"/>
</dbReference>
<dbReference type="AlphaFoldDB" id="A0A2M7W2H9"/>
<keyword evidence="7" id="KW-0030">Aminoacyl-tRNA synthetase</keyword>
<dbReference type="GO" id="GO:0006435">
    <property type="term" value="P:threonyl-tRNA aminoacylation"/>
    <property type="evidence" value="ECO:0007669"/>
    <property type="project" value="InterPro"/>
</dbReference>
<reference evidence="11" key="1">
    <citation type="submission" date="2017-09" db="EMBL/GenBank/DDBJ databases">
        <title>Depth-based differentiation of microbial function through sediment-hosted aquifers and enrichment of novel symbionts in the deep terrestrial subsurface.</title>
        <authorList>
            <person name="Probst A.J."/>
            <person name="Ladd B."/>
            <person name="Jarett J.K."/>
            <person name="Geller-Mcgrath D.E."/>
            <person name="Sieber C.M.K."/>
            <person name="Emerson J.B."/>
            <person name="Anantharaman K."/>
            <person name="Thomas B.C."/>
            <person name="Malmstrom R."/>
            <person name="Stieglmeier M."/>
            <person name="Klingl A."/>
            <person name="Woyke T."/>
            <person name="Ryan C.M."/>
            <person name="Banfield J.F."/>
        </authorList>
    </citation>
    <scope>NUCLEOTIDE SEQUENCE [LARGE SCALE GENOMIC DNA]</scope>
</reference>
<dbReference type="InterPro" id="IPR002320">
    <property type="entry name" value="Thr-tRNA-ligase_IIa"/>
</dbReference>